<dbReference type="AlphaFoldDB" id="A0A7W8CXE4"/>
<accession>A0A7W8CXE4</accession>
<dbReference type="Proteomes" id="UP000539953">
    <property type="component" value="Unassembled WGS sequence"/>
</dbReference>
<protein>
    <submittedName>
        <fullName evidence="1">Uncharacterized protein</fullName>
    </submittedName>
</protein>
<dbReference type="RefSeq" id="WP_246346107.1">
    <property type="nucleotide sequence ID" value="NZ_JACHHK010000005.1"/>
</dbReference>
<evidence type="ECO:0000313" key="2">
    <source>
        <dbReference type="Proteomes" id="UP000539953"/>
    </source>
</evidence>
<comment type="caution">
    <text evidence="1">The sequence shown here is derived from an EMBL/GenBank/DDBJ whole genome shotgun (WGS) entry which is preliminary data.</text>
</comment>
<dbReference type="EMBL" id="JACHHK010000005">
    <property type="protein sequence ID" value="MBB5183390.1"/>
    <property type="molecule type" value="Genomic_DNA"/>
</dbReference>
<reference evidence="1 2" key="1">
    <citation type="submission" date="2020-08" db="EMBL/GenBank/DDBJ databases">
        <title>Genomic Encyclopedia of Type Strains, Phase IV (KMG-IV): sequencing the most valuable type-strain genomes for metagenomic binning, comparative biology and taxonomic classification.</title>
        <authorList>
            <person name="Goeker M."/>
        </authorList>
    </citation>
    <scope>NUCLEOTIDE SEQUENCE [LARGE SCALE GENOMIC DNA]</scope>
    <source>
        <strain evidence="1 2">DSM 25799</strain>
    </source>
</reference>
<sequence>MEPKEWMKHKQQGMKYQMDELMKESQTLETHMLQSLSASEEYDYLVSKMNFCQRKELNSSLDLGVRVHIGDICFVDYGLAYILEIGYLHFGLILAMQHGKAFIVPVSGNYRAYLQAYAPDHKQGKRHLMRLGCIPGMNKVSVLYMNDAKWINTARIIDVKAHLDPQEKLFQEIKGRIVELIVS</sequence>
<proteinExistence type="predicted"/>
<keyword evidence="2" id="KW-1185">Reference proteome</keyword>
<organism evidence="1 2">
    <name type="scientific">Catenisphaera adipataccumulans</name>
    <dbReference type="NCBI Taxonomy" id="700500"/>
    <lineage>
        <taxon>Bacteria</taxon>
        <taxon>Bacillati</taxon>
        <taxon>Bacillota</taxon>
        <taxon>Erysipelotrichia</taxon>
        <taxon>Erysipelotrichales</taxon>
        <taxon>Erysipelotrichaceae</taxon>
        <taxon>Catenisphaera</taxon>
    </lineage>
</organism>
<name>A0A7W8CXE4_9FIRM</name>
<evidence type="ECO:0000313" key="1">
    <source>
        <dbReference type="EMBL" id="MBB5183390.1"/>
    </source>
</evidence>
<gene>
    <name evidence="1" type="ORF">HNQ47_001412</name>
</gene>